<dbReference type="Proteomes" id="UP000621168">
    <property type="component" value="Unassembled WGS sequence"/>
</dbReference>
<evidence type="ECO:0000259" key="5">
    <source>
        <dbReference type="Pfam" id="PF00591"/>
    </source>
</evidence>
<dbReference type="PROSITE" id="PS00647">
    <property type="entry name" value="THYMID_PHOSPHORYLASE"/>
    <property type="match status" value="1"/>
</dbReference>
<dbReference type="OrthoDB" id="445007at2759"/>
<reference evidence="7" key="1">
    <citation type="submission" date="2019-09" db="EMBL/GenBank/DDBJ databases">
        <title>Bird 10,000 Genomes (B10K) Project - Family phase.</title>
        <authorList>
            <person name="Zhang G."/>
        </authorList>
    </citation>
    <scope>NUCLEOTIDE SEQUENCE</scope>
    <source>
        <strain evidence="7">B10K-CU-031-40</strain>
    </source>
</reference>
<dbReference type="SUPFAM" id="SSF52418">
    <property type="entry name" value="Nucleoside phosphorylase/phosphoribosyltransferase catalytic domain"/>
    <property type="match status" value="1"/>
</dbReference>
<dbReference type="NCBIfam" id="NF004490">
    <property type="entry name" value="PRK05820.1"/>
    <property type="match status" value="1"/>
</dbReference>
<evidence type="ECO:0000256" key="3">
    <source>
        <dbReference type="ARBA" id="ARBA00022676"/>
    </source>
</evidence>
<dbReference type="PIRSF" id="PIRSF000478">
    <property type="entry name" value="TP_PyNP"/>
    <property type="match status" value="1"/>
</dbReference>
<dbReference type="GO" id="GO:0006206">
    <property type="term" value="P:pyrimidine nucleobase metabolic process"/>
    <property type="evidence" value="ECO:0007669"/>
    <property type="project" value="InterPro"/>
</dbReference>
<dbReference type="GO" id="GO:0005829">
    <property type="term" value="C:cytosol"/>
    <property type="evidence" value="ECO:0007669"/>
    <property type="project" value="TreeGrafter"/>
</dbReference>
<dbReference type="InterPro" id="IPR036320">
    <property type="entry name" value="Glycosyl_Trfase_fam3_N_dom_sf"/>
</dbReference>
<dbReference type="InterPro" id="IPR017459">
    <property type="entry name" value="Glycosyl_Trfase_fam3_N_dom"/>
</dbReference>
<dbReference type="AlphaFoldDB" id="A0A851M436"/>
<evidence type="ECO:0000259" key="6">
    <source>
        <dbReference type="Pfam" id="PF02885"/>
    </source>
</evidence>
<dbReference type="FunFam" id="1.20.970.10:FF:000011">
    <property type="entry name" value="Thymidine phosphorylase"/>
    <property type="match status" value="1"/>
</dbReference>
<dbReference type="InterPro" id="IPR000053">
    <property type="entry name" value="Thymidine/pyrmidine_PPase"/>
</dbReference>
<dbReference type="Gene3D" id="3.40.1030.10">
    <property type="entry name" value="Nucleoside phosphorylase/phosphoribosyltransferase catalytic domain"/>
    <property type="match status" value="2"/>
</dbReference>
<dbReference type="PANTHER" id="PTHR10515">
    <property type="entry name" value="THYMIDINE PHOSPHORYLASE"/>
    <property type="match status" value="1"/>
</dbReference>
<protein>
    <submittedName>
        <fullName evidence="7">TYPH phosphorylase</fullName>
    </submittedName>
</protein>
<dbReference type="Pfam" id="PF00591">
    <property type="entry name" value="Glycos_transf_3"/>
    <property type="match status" value="1"/>
</dbReference>
<dbReference type="InterPro" id="IPR017872">
    <property type="entry name" value="Pyrmidine_PPase_CS"/>
</dbReference>
<keyword evidence="3" id="KW-0328">Glycosyltransferase</keyword>
<evidence type="ECO:0000313" key="8">
    <source>
        <dbReference type="Proteomes" id="UP000621168"/>
    </source>
</evidence>
<sequence>LPALIRKKRDGERLEEEEIQSFVRGVTEGTAQQGQIGAMLMAIRLRGMDAGETLALTRAMAASGRALAWPPPWQGLLVDKHSTGGVGDKVSLALAPALAACGCKVSGGSPGWADGGLCAHPAPTRPRLQVPMISGRGLGHTGGTLDKLEAIPGFRASQSPEQMRSILERVGCCIVGQSQELVPADRVLYSLRDVTATVDSPPLITASILSKKAAERLRALVLDVKFGSAALCPTRESARELARSLVAVGEQLGIRTAAVLSRMDEPLGTRVGNALEVLEALECLGGGGPPDLRELVTTLGGLLLWQCGLAAAAEPGRERLGRALDDGSALRTFEGMLGAQGVPPGTAHRLCTGTPAQRCQVL</sequence>
<dbReference type="GO" id="GO:0016763">
    <property type="term" value="F:pentosyltransferase activity"/>
    <property type="evidence" value="ECO:0007669"/>
    <property type="project" value="UniProtKB-ARBA"/>
</dbReference>
<dbReference type="SUPFAM" id="SSF47648">
    <property type="entry name" value="Nucleoside phosphorylase/phosphoribosyltransferase N-terminal domain"/>
    <property type="match status" value="1"/>
</dbReference>
<dbReference type="InterPro" id="IPR035902">
    <property type="entry name" value="Nuc_phospho_transferase"/>
</dbReference>
<feature type="non-terminal residue" evidence="7">
    <location>
        <position position="1"/>
    </location>
</feature>
<feature type="domain" description="Glycosyl transferase family 3 N-terminal" evidence="6">
    <location>
        <begin position="3"/>
        <end position="64"/>
    </location>
</feature>
<comment type="subunit">
    <text evidence="2">Homodimer.</text>
</comment>
<dbReference type="PANTHER" id="PTHR10515:SF0">
    <property type="entry name" value="THYMIDINE PHOSPHORYLASE"/>
    <property type="match status" value="1"/>
</dbReference>
<evidence type="ECO:0000313" key="7">
    <source>
        <dbReference type="EMBL" id="NXC22983.1"/>
    </source>
</evidence>
<name>A0A851M436_CORCR</name>
<feature type="domain" description="Glycosyl transferase family 3" evidence="5">
    <location>
        <begin position="129"/>
        <end position="330"/>
    </location>
</feature>
<feature type="non-terminal residue" evidence="7">
    <location>
        <position position="362"/>
    </location>
</feature>
<comment type="similarity">
    <text evidence="1">Belongs to the thymidine/pyrimidine-nucleoside phosphorylase family.</text>
</comment>
<keyword evidence="4" id="KW-0808">Transferase</keyword>
<dbReference type="InterPro" id="IPR000312">
    <property type="entry name" value="Glycosyl_Trfase_fam3"/>
</dbReference>
<dbReference type="EMBL" id="WBMX01023439">
    <property type="protein sequence ID" value="NXC22983.1"/>
    <property type="molecule type" value="Genomic_DNA"/>
</dbReference>
<keyword evidence="8" id="KW-1185">Reference proteome</keyword>
<dbReference type="Gene3D" id="1.20.970.10">
    <property type="entry name" value="Transferase, Pyrimidine Nucleoside Phosphorylase, Chain C"/>
    <property type="match status" value="1"/>
</dbReference>
<organism evidence="7 8">
    <name type="scientific">Corythaeola cristata</name>
    <name type="common">Great blue turaco</name>
    <dbReference type="NCBI Taxonomy" id="103954"/>
    <lineage>
        <taxon>Eukaryota</taxon>
        <taxon>Metazoa</taxon>
        <taxon>Chordata</taxon>
        <taxon>Craniata</taxon>
        <taxon>Vertebrata</taxon>
        <taxon>Euteleostomi</taxon>
        <taxon>Archelosauria</taxon>
        <taxon>Archosauria</taxon>
        <taxon>Dinosauria</taxon>
        <taxon>Saurischia</taxon>
        <taxon>Theropoda</taxon>
        <taxon>Coelurosauria</taxon>
        <taxon>Aves</taxon>
        <taxon>Neognathae</taxon>
        <taxon>Neoaves</taxon>
        <taxon>Otidimorphae</taxon>
        <taxon>Musophagiformes</taxon>
        <taxon>Musophagidae</taxon>
        <taxon>Corythaeola</taxon>
    </lineage>
</organism>
<dbReference type="GO" id="GO:0004645">
    <property type="term" value="F:1,4-alpha-oligoglucan phosphorylase activity"/>
    <property type="evidence" value="ECO:0007669"/>
    <property type="project" value="InterPro"/>
</dbReference>
<dbReference type="Pfam" id="PF02885">
    <property type="entry name" value="Glycos_trans_3N"/>
    <property type="match status" value="1"/>
</dbReference>
<evidence type="ECO:0000256" key="1">
    <source>
        <dbReference type="ARBA" id="ARBA00006915"/>
    </source>
</evidence>
<evidence type="ECO:0000256" key="4">
    <source>
        <dbReference type="ARBA" id="ARBA00022679"/>
    </source>
</evidence>
<proteinExistence type="inferred from homology"/>
<dbReference type="FunFam" id="3.40.1030.10:FF:000003">
    <property type="entry name" value="Pyrimidine-nucleoside phosphorylase"/>
    <property type="match status" value="1"/>
</dbReference>
<accession>A0A851M436</accession>
<gene>
    <name evidence="7" type="primary">Tymp</name>
    <name evidence="7" type="ORF">CORCRI_R12795</name>
</gene>
<comment type="caution">
    <text evidence="7">The sequence shown here is derived from an EMBL/GenBank/DDBJ whole genome shotgun (WGS) entry which is preliminary data.</text>
</comment>
<evidence type="ECO:0000256" key="2">
    <source>
        <dbReference type="ARBA" id="ARBA00011738"/>
    </source>
</evidence>